<gene>
    <name evidence="1" type="ORF">ACCO45_006436</name>
</gene>
<evidence type="ECO:0000313" key="2">
    <source>
        <dbReference type="Proteomes" id="UP001638806"/>
    </source>
</evidence>
<organism evidence="1 2">
    <name type="scientific">Purpureocillium lilacinum</name>
    <name type="common">Paecilomyces lilacinus</name>
    <dbReference type="NCBI Taxonomy" id="33203"/>
    <lineage>
        <taxon>Eukaryota</taxon>
        <taxon>Fungi</taxon>
        <taxon>Dikarya</taxon>
        <taxon>Ascomycota</taxon>
        <taxon>Pezizomycotina</taxon>
        <taxon>Sordariomycetes</taxon>
        <taxon>Hypocreomycetidae</taxon>
        <taxon>Hypocreales</taxon>
        <taxon>Ophiocordycipitaceae</taxon>
        <taxon>Purpureocillium</taxon>
    </lineage>
</organism>
<name>A0ACC4DRW2_PURLI</name>
<evidence type="ECO:0000313" key="1">
    <source>
        <dbReference type="EMBL" id="KAL3958274.1"/>
    </source>
</evidence>
<reference evidence="1" key="1">
    <citation type="submission" date="2024-12" db="EMBL/GenBank/DDBJ databases">
        <title>Comparative genomics and development of molecular markers within Purpureocillium lilacinum and among Purpureocillium species.</title>
        <authorList>
            <person name="Yeh Z.-Y."/>
            <person name="Ni N.-T."/>
            <person name="Lo P.-H."/>
            <person name="Mushyakhwo K."/>
            <person name="Lin C.-F."/>
            <person name="Nai Y.-S."/>
        </authorList>
    </citation>
    <scope>NUCLEOTIDE SEQUENCE</scope>
    <source>
        <strain evidence="1">NCHU-NPUST-175</strain>
    </source>
</reference>
<keyword evidence="2" id="KW-1185">Reference proteome</keyword>
<sequence>MESGPTVPPESTMAAGCACERLHRAKRLADETPSNAPQYVTSRDGTPGQGHRIVARRRRLTGALSSPPNRRQSKPPNVVGRLGEGPETTPCQTPRGCRACVWKRRGRGLARVEKATSAARPARMHLLINVPSSRCQQPEHARPRARPAGAEGPPVACLLHARDESVRTGRFASASQSAVGVLGRAGLWRTLSETAPGQFVAPVA</sequence>
<comment type="caution">
    <text evidence="1">The sequence shown here is derived from an EMBL/GenBank/DDBJ whole genome shotgun (WGS) entry which is preliminary data.</text>
</comment>
<dbReference type="Proteomes" id="UP001638806">
    <property type="component" value="Unassembled WGS sequence"/>
</dbReference>
<accession>A0ACC4DRW2</accession>
<protein>
    <submittedName>
        <fullName evidence="1">Uncharacterized protein</fullName>
    </submittedName>
</protein>
<dbReference type="EMBL" id="JBGNUJ010000006">
    <property type="protein sequence ID" value="KAL3958274.1"/>
    <property type="molecule type" value="Genomic_DNA"/>
</dbReference>
<proteinExistence type="predicted"/>